<proteinExistence type="predicted"/>
<comment type="caution">
    <text evidence="1">The sequence shown here is derived from an EMBL/GenBank/DDBJ whole genome shotgun (WGS) entry which is preliminary data.</text>
</comment>
<protein>
    <submittedName>
        <fullName evidence="1">Uncharacterized protein</fullName>
    </submittedName>
</protein>
<keyword evidence="2" id="KW-1185">Reference proteome</keyword>
<organism evidence="1 2">
    <name type="scientific">Sphingomonas longa</name>
    <dbReference type="NCBI Taxonomy" id="2778730"/>
    <lineage>
        <taxon>Bacteria</taxon>
        <taxon>Pseudomonadati</taxon>
        <taxon>Pseudomonadota</taxon>
        <taxon>Alphaproteobacteria</taxon>
        <taxon>Sphingomonadales</taxon>
        <taxon>Sphingomonadaceae</taxon>
        <taxon>Sphingomonas</taxon>
    </lineage>
</organism>
<dbReference type="EMBL" id="JAFEMC010000001">
    <property type="protein sequence ID" value="MBM6575739.1"/>
    <property type="molecule type" value="Genomic_DNA"/>
</dbReference>
<name>A0ABS2D4A5_9SPHN</name>
<dbReference type="Pfam" id="PF18928">
    <property type="entry name" value="DUF5677"/>
    <property type="match status" value="1"/>
</dbReference>
<dbReference type="Proteomes" id="UP000763641">
    <property type="component" value="Unassembled WGS sequence"/>
</dbReference>
<accession>A0ABS2D4A5</accession>
<gene>
    <name evidence="1" type="ORF">ILT43_05095</name>
</gene>
<sequence length="301" mass="33868">MSVSPPQERAQVLDFFLAEGRAILAAQTRALDAVIHDMSMLDPDQERLELRIPLLMLQAVGVSIHSVLALTTTRSMAIRDCFGISRSAVETAVNEAFICVTGVDEARRSDRYMRQKRWRDLNREGTIGDLRISTSRDIKQTVADFPGLQEALDEFTDRKGREKRSWTSLSIEERIAAILKVNHKAAIAFGSALFGIYRPASELLHGSYYGVNFFWQGSRAKPAKMREEFDELWSADHFATLLSCLFFCVTGAIETVAAVWSLPHHLRSQSELVQRLGQLLDVMHDTDPDPDDGDKFAARPR</sequence>
<reference evidence="1 2" key="1">
    <citation type="submission" date="2020-12" db="EMBL/GenBank/DDBJ databases">
        <title>Sphingomonas sp.</title>
        <authorList>
            <person name="Kim M.K."/>
        </authorList>
    </citation>
    <scope>NUCLEOTIDE SEQUENCE [LARGE SCALE GENOMIC DNA]</scope>
    <source>
        <strain evidence="1 2">BT552</strain>
    </source>
</reference>
<dbReference type="InterPro" id="IPR043733">
    <property type="entry name" value="DUF5677"/>
</dbReference>
<evidence type="ECO:0000313" key="2">
    <source>
        <dbReference type="Proteomes" id="UP000763641"/>
    </source>
</evidence>
<dbReference type="RefSeq" id="WP_204195596.1">
    <property type="nucleotide sequence ID" value="NZ_JAFEMC010000001.1"/>
</dbReference>
<evidence type="ECO:0000313" key="1">
    <source>
        <dbReference type="EMBL" id="MBM6575739.1"/>
    </source>
</evidence>